<name>A0A5B7FRR0_PORTR</name>
<sequence length="88" mass="9892">MHIRRIVRQADESRSIDHCRMCFTRNISPSHQQASAGFLLSPLRTCDELVMTPPDAELTAATPDLGKGKIVPFFAVFRESGTHHLKVF</sequence>
<dbReference type="Proteomes" id="UP000324222">
    <property type="component" value="Unassembled WGS sequence"/>
</dbReference>
<evidence type="ECO:0000313" key="1">
    <source>
        <dbReference type="EMBL" id="MPC47693.1"/>
    </source>
</evidence>
<organism evidence="1 2">
    <name type="scientific">Portunus trituberculatus</name>
    <name type="common">Swimming crab</name>
    <name type="synonym">Neptunus trituberculatus</name>
    <dbReference type="NCBI Taxonomy" id="210409"/>
    <lineage>
        <taxon>Eukaryota</taxon>
        <taxon>Metazoa</taxon>
        <taxon>Ecdysozoa</taxon>
        <taxon>Arthropoda</taxon>
        <taxon>Crustacea</taxon>
        <taxon>Multicrustacea</taxon>
        <taxon>Malacostraca</taxon>
        <taxon>Eumalacostraca</taxon>
        <taxon>Eucarida</taxon>
        <taxon>Decapoda</taxon>
        <taxon>Pleocyemata</taxon>
        <taxon>Brachyura</taxon>
        <taxon>Eubrachyura</taxon>
        <taxon>Portunoidea</taxon>
        <taxon>Portunidae</taxon>
        <taxon>Portuninae</taxon>
        <taxon>Portunus</taxon>
    </lineage>
</organism>
<accession>A0A5B7FRR0</accession>
<keyword evidence="2" id="KW-1185">Reference proteome</keyword>
<dbReference type="AlphaFoldDB" id="A0A5B7FRR0"/>
<evidence type="ECO:0000313" key="2">
    <source>
        <dbReference type="Proteomes" id="UP000324222"/>
    </source>
</evidence>
<comment type="caution">
    <text evidence="1">The sequence shown here is derived from an EMBL/GenBank/DDBJ whole genome shotgun (WGS) entry which is preliminary data.</text>
</comment>
<gene>
    <name evidence="1" type="ORF">E2C01_041447</name>
</gene>
<reference evidence="1 2" key="1">
    <citation type="submission" date="2019-05" db="EMBL/GenBank/DDBJ databases">
        <title>Another draft genome of Portunus trituberculatus and its Hox gene families provides insights of decapod evolution.</title>
        <authorList>
            <person name="Jeong J.-H."/>
            <person name="Song I."/>
            <person name="Kim S."/>
            <person name="Choi T."/>
            <person name="Kim D."/>
            <person name="Ryu S."/>
            <person name="Kim W."/>
        </authorList>
    </citation>
    <scope>NUCLEOTIDE SEQUENCE [LARGE SCALE GENOMIC DNA]</scope>
    <source>
        <tissue evidence="1">Muscle</tissue>
    </source>
</reference>
<protein>
    <submittedName>
        <fullName evidence="1">Uncharacterized protein</fullName>
    </submittedName>
</protein>
<dbReference type="EMBL" id="VSRR010007876">
    <property type="protein sequence ID" value="MPC47693.1"/>
    <property type="molecule type" value="Genomic_DNA"/>
</dbReference>
<proteinExistence type="predicted"/>